<accession>A0ABM7NTM7</accession>
<dbReference type="Proteomes" id="UP001321479">
    <property type="component" value="Segment"/>
</dbReference>
<dbReference type="EMBL" id="AP024483">
    <property type="protein sequence ID" value="BCS83525.1"/>
    <property type="molecule type" value="Genomic_DNA"/>
</dbReference>
<organism evidence="2 3">
    <name type="scientific">Cotonvirus japonicus</name>
    <dbReference type="NCBI Taxonomy" id="2811091"/>
    <lineage>
        <taxon>Viruses</taxon>
        <taxon>Varidnaviria</taxon>
        <taxon>Bamfordvirae</taxon>
        <taxon>Nucleocytoviricota</taxon>
        <taxon>Megaviricetes</taxon>
        <taxon>Imitervirales</taxon>
        <taxon>Mimiviridae</taxon>
        <taxon>Megamimivirinae</taxon>
        <taxon>Cotonvirus</taxon>
        <taxon>Cotonvirus japonicum</taxon>
    </lineage>
</organism>
<evidence type="ECO:0000313" key="2">
    <source>
        <dbReference type="EMBL" id="BCS83525.1"/>
    </source>
</evidence>
<sequence length="77" mass="9433">MEFLYDYLKSFFVTEIKSKNNLDHSAQENQHLLNEIAHQNYVIDIMNKDYNILQKHHEELQREIIKLKILNQQNQYI</sequence>
<feature type="coiled-coil region" evidence="1">
    <location>
        <begin position="43"/>
        <end position="73"/>
    </location>
</feature>
<reference evidence="2 3" key="1">
    <citation type="submission" date="2021-02" db="EMBL/GenBank/DDBJ databases">
        <title>Cotonvirus japonicus, which uses Golgi apparatus of host cells for its virion factory, phylogenetically links tailed tupanvirus and icosahedral mimivirus.</title>
        <authorList>
            <person name="Takahashi H."/>
            <person name="Fukaya S."/>
            <person name="Song C."/>
            <person name="Murata K."/>
            <person name="Takemura M."/>
        </authorList>
    </citation>
    <scope>NUCLEOTIDE SEQUENCE [LARGE SCALE GENOMIC DNA]</scope>
</reference>
<proteinExistence type="predicted"/>
<name>A0ABM7NTM7_9VIRU</name>
<evidence type="ECO:0000256" key="1">
    <source>
        <dbReference type="SAM" id="Coils"/>
    </source>
</evidence>
<keyword evidence="1" id="KW-0175">Coiled coil</keyword>
<evidence type="ECO:0000313" key="3">
    <source>
        <dbReference type="Proteomes" id="UP001321479"/>
    </source>
</evidence>
<keyword evidence="3" id="KW-1185">Reference proteome</keyword>
<dbReference type="RefSeq" id="YP_010842133.1">
    <property type="nucleotide sequence ID" value="NC_079139.1"/>
</dbReference>
<dbReference type="GeneID" id="80558730"/>
<protein>
    <submittedName>
        <fullName evidence="2">ORFan</fullName>
    </submittedName>
</protein>